<evidence type="ECO:0000256" key="1">
    <source>
        <dbReference type="ARBA" id="ARBA00005417"/>
    </source>
</evidence>
<dbReference type="InterPro" id="IPR003439">
    <property type="entry name" value="ABC_transporter-like_ATP-bd"/>
</dbReference>
<dbReference type="Proteomes" id="UP000198861">
    <property type="component" value="Unassembled WGS sequence"/>
</dbReference>
<dbReference type="SMART" id="SM00382">
    <property type="entry name" value="AAA"/>
    <property type="match status" value="1"/>
</dbReference>
<dbReference type="GO" id="GO:0016887">
    <property type="term" value="F:ATP hydrolysis activity"/>
    <property type="evidence" value="ECO:0007669"/>
    <property type="project" value="InterPro"/>
</dbReference>
<evidence type="ECO:0000256" key="2">
    <source>
        <dbReference type="ARBA" id="ARBA00022741"/>
    </source>
</evidence>
<gene>
    <name evidence="5" type="ORF">SAMN04244571_00883</name>
    <name evidence="6" type="ORF">SAMN04244574_01036</name>
</gene>
<evidence type="ECO:0000256" key="3">
    <source>
        <dbReference type="ARBA" id="ARBA00022840"/>
    </source>
</evidence>
<dbReference type="InterPro" id="IPR003593">
    <property type="entry name" value="AAA+_ATPase"/>
</dbReference>
<dbReference type="EMBL" id="FOSX01000010">
    <property type="protein sequence ID" value="SFK55685.1"/>
    <property type="molecule type" value="Genomic_DNA"/>
</dbReference>
<proteinExistence type="inferred from homology"/>
<keyword evidence="2" id="KW-0547">Nucleotide-binding</keyword>
<dbReference type="PANTHER" id="PTHR24220">
    <property type="entry name" value="IMPORT ATP-BINDING PROTEIN"/>
    <property type="match status" value="1"/>
</dbReference>
<accession>A0A1I4AGS9</accession>
<comment type="similarity">
    <text evidence="1">Belongs to the ABC transporter superfamily.</text>
</comment>
<keyword evidence="7" id="KW-1185">Reference proteome</keyword>
<dbReference type="GO" id="GO:0005524">
    <property type="term" value="F:ATP binding"/>
    <property type="evidence" value="ECO:0007669"/>
    <property type="project" value="UniProtKB-KW"/>
</dbReference>
<dbReference type="AlphaFoldDB" id="A0A1I4AGS9"/>
<dbReference type="Gene3D" id="3.40.50.300">
    <property type="entry name" value="P-loop containing nucleotide triphosphate hydrolases"/>
    <property type="match status" value="1"/>
</dbReference>
<reference evidence="6 8" key="1">
    <citation type="submission" date="2016-10" db="EMBL/GenBank/DDBJ databases">
        <authorList>
            <person name="de Groot N.N."/>
        </authorList>
    </citation>
    <scope>NUCLEOTIDE SEQUENCE [LARGE SCALE GENOMIC DNA]</scope>
    <source>
        <strain evidence="6 8">DSM 381</strain>
    </source>
</reference>
<protein>
    <submittedName>
        <fullName evidence="5 6">ABC transport system ATP-binding protein</fullName>
    </submittedName>
</protein>
<keyword evidence="3 6" id="KW-0067">ATP-binding</keyword>
<dbReference type="Pfam" id="PF00005">
    <property type="entry name" value="ABC_tran"/>
    <property type="match status" value="1"/>
</dbReference>
<dbReference type="GO" id="GO:0044874">
    <property type="term" value="P:lipoprotein localization to outer membrane"/>
    <property type="evidence" value="ECO:0007669"/>
    <property type="project" value="TreeGrafter"/>
</dbReference>
<evidence type="ECO:0000313" key="7">
    <source>
        <dbReference type="Proteomes" id="UP000198861"/>
    </source>
</evidence>
<dbReference type="InterPro" id="IPR015854">
    <property type="entry name" value="ABC_transpr_LolD-like"/>
</dbReference>
<feature type="domain" description="ABC transporter" evidence="4">
    <location>
        <begin position="6"/>
        <end position="243"/>
    </location>
</feature>
<dbReference type="SUPFAM" id="SSF52540">
    <property type="entry name" value="P-loop containing nucleoside triphosphate hydrolases"/>
    <property type="match status" value="1"/>
</dbReference>
<organism evidence="6 8">
    <name type="scientific">Azotobacter beijerinckii</name>
    <dbReference type="NCBI Taxonomy" id="170623"/>
    <lineage>
        <taxon>Bacteria</taxon>
        <taxon>Pseudomonadati</taxon>
        <taxon>Pseudomonadota</taxon>
        <taxon>Gammaproteobacteria</taxon>
        <taxon>Pseudomonadales</taxon>
        <taxon>Pseudomonadaceae</taxon>
        <taxon>Azotobacter</taxon>
    </lineage>
</organism>
<evidence type="ECO:0000259" key="4">
    <source>
        <dbReference type="PROSITE" id="PS50893"/>
    </source>
</evidence>
<dbReference type="InterPro" id="IPR027417">
    <property type="entry name" value="P-loop_NTPase"/>
</dbReference>
<evidence type="ECO:0000313" key="8">
    <source>
        <dbReference type="Proteomes" id="UP000199579"/>
    </source>
</evidence>
<dbReference type="GO" id="GO:0022857">
    <property type="term" value="F:transmembrane transporter activity"/>
    <property type="evidence" value="ECO:0007669"/>
    <property type="project" value="TreeGrafter"/>
</dbReference>
<dbReference type="GO" id="GO:0005886">
    <property type="term" value="C:plasma membrane"/>
    <property type="evidence" value="ECO:0007669"/>
    <property type="project" value="TreeGrafter"/>
</dbReference>
<dbReference type="PANTHER" id="PTHR24220:SF689">
    <property type="entry name" value="LIPOPROTEIN-RELEASING SYSTEM ATP-BINDING PROTEIN LOLD"/>
    <property type="match status" value="1"/>
</dbReference>
<dbReference type="EMBL" id="FOKJ01000009">
    <property type="protein sequence ID" value="SFA94544.1"/>
    <property type="molecule type" value="Genomic_DNA"/>
</dbReference>
<evidence type="ECO:0000313" key="5">
    <source>
        <dbReference type="EMBL" id="SFA94544.1"/>
    </source>
</evidence>
<dbReference type="Proteomes" id="UP000199579">
    <property type="component" value="Unassembled WGS sequence"/>
</dbReference>
<dbReference type="GO" id="GO:0089705">
    <property type="term" value="P:protein localization to outer membrane"/>
    <property type="evidence" value="ECO:0007669"/>
    <property type="project" value="TreeGrafter"/>
</dbReference>
<sequence length="244" mass="26670">MTPPMLHIENLAIHRGTYRILLPRLSLARGEVAAITGASGCGKSTLLEMIGLILRPECLDRYELGDEADAATPDAAPLDIAALLREDRQARLADLRAQRLGFVPQSGGLLPFLDVRRNIELPRRMLGLPASGEQVEEAIEQLGLRPLLHKKPAQLSIGERQRASFVRAIAHEPDLLLADEPTAALDPLQARRLFELIVETTQRLRIATLLVSHDWGLLRACAIRRLVGVAEQGDGGGTVFRDAA</sequence>
<name>A0A1I4AGS9_9GAMM</name>
<evidence type="ECO:0000313" key="6">
    <source>
        <dbReference type="EMBL" id="SFK55685.1"/>
    </source>
</evidence>
<dbReference type="PROSITE" id="PS50893">
    <property type="entry name" value="ABC_TRANSPORTER_2"/>
    <property type="match status" value="1"/>
</dbReference>
<reference evidence="5 7" key="2">
    <citation type="submission" date="2016-10" db="EMBL/GenBank/DDBJ databases">
        <authorList>
            <person name="Varghese N."/>
            <person name="Submissions S."/>
        </authorList>
    </citation>
    <scope>NUCLEOTIDE SEQUENCE [LARGE SCALE GENOMIC DNA]</scope>
    <source>
        <strain evidence="5 7">DSM 282</strain>
    </source>
</reference>